<name>A0A7Z7N4C5_9BURK</name>
<protein>
    <submittedName>
        <fullName evidence="10">Chloramphenicol-sensitive protein RarD</fullName>
    </submittedName>
</protein>
<feature type="transmembrane region" description="Helical" evidence="8">
    <location>
        <begin position="239"/>
        <end position="259"/>
    </location>
</feature>
<dbReference type="OrthoDB" id="369870at2"/>
<dbReference type="SUPFAM" id="SSF103481">
    <property type="entry name" value="Multidrug resistance efflux transporter EmrE"/>
    <property type="match status" value="2"/>
</dbReference>
<keyword evidence="11" id="KW-1185">Reference proteome</keyword>
<feature type="transmembrane region" description="Helical" evidence="8">
    <location>
        <begin position="146"/>
        <end position="162"/>
    </location>
</feature>
<sequence length="302" mass="33032">MNPGVAYAFAAFAVWGLFPIYFKALHSIGAVEMLAHRMAWSMVFLLVVLTVRHQWRWLGPVMRDRRQLARFAASAVLLSTNWGIYIWAVNEGRIVEASLGYFINPLINVLFGMAFLHERMRPLQWVAVGIAGAGVVWLTWVNGAPPWISLALALTFGGYGLLRKTAHLGALEGLTLETMLLCPVAALYLTFISMHGTSGFGHASWGVKLLLAAAGPITAIPLLLFAAGARRIPLSMLGLIQYVTPSLQLLIGVLLYGEPFGHDRLLGYGAIWAALAVYSLEGIWNARMAAPLRVPAAARRDR</sequence>
<accession>A0A7Z7N4C5</accession>
<dbReference type="Pfam" id="PF00892">
    <property type="entry name" value="EamA"/>
    <property type="match status" value="1"/>
</dbReference>
<keyword evidence="5 8" id="KW-0812">Transmembrane</keyword>
<dbReference type="PANTHER" id="PTHR22911:SF137">
    <property type="entry name" value="SOLUTE CARRIER FAMILY 35 MEMBER G2-RELATED"/>
    <property type="match status" value="1"/>
</dbReference>
<dbReference type="AlphaFoldDB" id="A0A7Z7N4C5"/>
<evidence type="ECO:0000259" key="9">
    <source>
        <dbReference type="Pfam" id="PF00892"/>
    </source>
</evidence>
<feature type="transmembrane region" description="Helical" evidence="8">
    <location>
        <begin position="265"/>
        <end position="284"/>
    </location>
</feature>
<evidence type="ECO:0000256" key="3">
    <source>
        <dbReference type="ARBA" id="ARBA00022448"/>
    </source>
</evidence>
<feature type="domain" description="EamA" evidence="9">
    <location>
        <begin position="3"/>
        <end position="139"/>
    </location>
</feature>
<organism evidence="10 11">
    <name type="scientific">Caballeronia arationis</name>
    <dbReference type="NCBI Taxonomy" id="1777142"/>
    <lineage>
        <taxon>Bacteria</taxon>
        <taxon>Pseudomonadati</taxon>
        <taxon>Pseudomonadota</taxon>
        <taxon>Betaproteobacteria</taxon>
        <taxon>Burkholderiales</taxon>
        <taxon>Burkholderiaceae</taxon>
        <taxon>Caballeronia</taxon>
    </lineage>
</organism>
<comment type="caution">
    <text evidence="10">The sequence shown here is derived from an EMBL/GenBank/DDBJ whole genome shotgun (WGS) entry which is preliminary data.</text>
</comment>
<feature type="transmembrane region" description="Helical" evidence="8">
    <location>
        <begin position="94"/>
        <end position="116"/>
    </location>
</feature>
<evidence type="ECO:0000256" key="8">
    <source>
        <dbReference type="SAM" id="Phobius"/>
    </source>
</evidence>
<evidence type="ECO:0000256" key="5">
    <source>
        <dbReference type="ARBA" id="ARBA00022692"/>
    </source>
</evidence>
<evidence type="ECO:0000256" key="1">
    <source>
        <dbReference type="ARBA" id="ARBA00004651"/>
    </source>
</evidence>
<keyword evidence="7 8" id="KW-0472">Membrane</keyword>
<feature type="transmembrane region" description="Helical" evidence="8">
    <location>
        <begin position="34"/>
        <end position="51"/>
    </location>
</feature>
<evidence type="ECO:0000256" key="7">
    <source>
        <dbReference type="ARBA" id="ARBA00023136"/>
    </source>
</evidence>
<proteinExistence type="inferred from homology"/>
<keyword evidence="3" id="KW-0813">Transport</keyword>
<feature type="transmembrane region" description="Helical" evidence="8">
    <location>
        <begin position="5"/>
        <end position="22"/>
    </location>
</feature>
<comment type="similarity">
    <text evidence="2">Belongs to the EamA transporter family.</text>
</comment>
<dbReference type="PANTHER" id="PTHR22911">
    <property type="entry name" value="ACYL-MALONYL CONDENSING ENZYME-RELATED"/>
    <property type="match status" value="1"/>
</dbReference>
<feature type="transmembrane region" description="Helical" evidence="8">
    <location>
        <begin position="205"/>
        <end position="227"/>
    </location>
</feature>
<dbReference type="InterPro" id="IPR037185">
    <property type="entry name" value="EmrE-like"/>
</dbReference>
<feature type="transmembrane region" description="Helical" evidence="8">
    <location>
        <begin position="123"/>
        <end position="140"/>
    </location>
</feature>
<evidence type="ECO:0000313" key="11">
    <source>
        <dbReference type="Proteomes" id="UP000219522"/>
    </source>
</evidence>
<keyword evidence="4" id="KW-1003">Cell membrane</keyword>
<evidence type="ECO:0000256" key="2">
    <source>
        <dbReference type="ARBA" id="ARBA00007362"/>
    </source>
</evidence>
<feature type="transmembrane region" description="Helical" evidence="8">
    <location>
        <begin position="174"/>
        <end position="193"/>
    </location>
</feature>
<dbReference type="NCBIfam" id="TIGR00688">
    <property type="entry name" value="rarD"/>
    <property type="match status" value="1"/>
</dbReference>
<evidence type="ECO:0000313" key="10">
    <source>
        <dbReference type="EMBL" id="SOE81685.1"/>
    </source>
</evidence>
<gene>
    <name evidence="10" type="ORF">SAMN05446927_4978</name>
</gene>
<evidence type="ECO:0000256" key="4">
    <source>
        <dbReference type="ARBA" id="ARBA00022475"/>
    </source>
</evidence>
<dbReference type="InterPro" id="IPR000620">
    <property type="entry name" value="EamA_dom"/>
</dbReference>
<evidence type="ECO:0000256" key="6">
    <source>
        <dbReference type="ARBA" id="ARBA00022989"/>
    </source>
</evidence>
<feature type="transmembrane region" description="Helical" evidence="8">
    <location>
        <begin position="71"/>
        <end position="88"/>
    </location>
</feature>
<reference evidence="10 11" key="1">
    <citation type="submission" date="2017-09" db="EMBL/GenBank/DDBJ databases">
        <authorList>
            <person name="Varghese N."/>
            <person name="Submissions S."/>
        </authorList>
    </citation>
    <scope>NUCLEOTIDE SEQUENCE [LARGE SCALE GENOMIC DNA]</scope>
    <source>
        <strain evidence="10 11">OK806</strain>
    </source>
</reference>
<dbReference type="InterPro" id="IPR004626">
    <property type="entry name" value="RarD"/>
</dbReference>
<keyword evidence="6 8" id="KW-1133">Transmembrane helix</keyword>
<comment type="subcellular location">
    <subcellularLocation>
        <location evidence="1">Cell membrane</location>
        <topology evidence="1">Multi-pass membrane protein</topology>
    </subcellularLocation>
</comment>
<dbReference type="GO" id="GO:0005886">
    <property type="term" value="C:plasma membrane"/>
    <property type="evidence" value="ECO:0007669"/>
    <property type="project" value="UniProtKB-SubCell"/>
</dbReference>
<dbReference type="RefSeq" id="WP_062640853.1">
    <property type="nucleotide sequence ID" value="NZ_FCOG02000092.1"/>
</dbReference>
<dbReference type="Proteomes" id="UP000219522">
    <property type="component" value="Unassembled WGS sequence"/>
</dbReference>
<dbReference type="EMBL" id="OCSU01000002">
    <property type="protein sequence ID" value="SOE81685.1"/>
    <property type="molecule type" value="Genomic_DNA"/>
</dbReference>